<dbReference type="AlphaFoldDB" id="A0A1B5KUY9"/>
<organism evidence="1 2">
    <name type="scientific">Ustilaginoidea virens</name>
    <name type="common">Rice false smut fungus</name>
    <name type="synonym">Villosiclava virens</name>
    <dbReference type="NCBI Taxonomy" id="1159556"/>
    <lineage>
        <taxon>Eukaryota</taxon>
        <taxon>Fungi</taxon>
        <taxon>Dikarya</taxon>
        <taxon>Ascomycota</taxon>
        <taxon>Pezizomycotina</taxon>
        <taxon>Sordariomycetes</taxon>
        <taxon>Hypocreomycetidae</taxon>
        <taxon>Hypocreales</taxon>
        <taxon>Clavicipitaceae</taxon>
        <taxon>Ustilaginoidea</taxon>
    </lineage>
</organism>
<proteinExistence type="predicted"/>
<evidence type="ECO:0000313" key="1">
    <source>
        <dbReference type="EMBL" id="GAO14729.1"/>
    </source>
</evidence>
<sequence>MASAKAQMDQQRQTVYLSFEEEHLGEPPEDEALVETTHVLPGNPMILPELENSPLIKKVKKKHRVWIVHEKPNVLRISSRTAKNLREGVRAINDVIHDMRLDRQRISCRFLVQKPMGGGDTDGLISVKLDSRPQLMSVGGSVKADVSETASDIMGQLQDVFLPTTDVLRALKQDLHMRVVFGHVIVHRRKKTQGDSMTYGEFADMAGKYGSRGGADLETKKYDWGLWVDAGQTVRPVPAPMLDLIRRTTVEVEEAHQDSAAEHLKKQLKIRVGNAAALAKTMQVDQVHLKSSVGIRFRDSCYEVEVSKNSVWQGINTQDGPQISFSIGLRGIHWAGEVNNTRSNDHKKYWGLNQRDLWRGSAPTAEGQFREFLCHVLEVLSAIEGTETA</sequence>
<name>A0A1B5KUY9_USTVR</name>
<reference evidence="2" key="1">
    <citation type="journal article" date="2016" name="Genome Announc.">
        <title>Genome sequence of Ustilaginoidea virens IPU010, a rice pathogenic fungus causing false smut.</title>
        <authorList>
            <person name="Kumagai T."/>
            <person name="Ishii T."/>
            <person name="Terai G."/>
            <person name="Umemura M."/>
            <person name="Machida M."/>
            <person name="Asai K."/>
        </authorList>
    </citation>
    <scope>NUCLEOTIDE SEQUENCE [LARGE SCALE GENOMIC DNA]</scope>
    <source>
        <strain evidence="2">IPU010</strain>
    </source>
</reference>
<gene>
    <name evidence="1" type="ORF">UVI_02028570</name>
</gene>
<evidence type="ECO:0000313" key="2">
    <source>
        <dbReference type="Proteomes" id="UP000054053"/>
    </source>
</evidence>
<protein>
    <submittedName>
        <fullName evidence="1">Uncharacterized protein</fullName>
    </submittedName>
</protein>
<dbReference type="Proteomes" id="UP000054053">
    <property type="component" value="Unassembled WGS sequence"/>
</dbReference>
<comment type="caution">
    <text evidence="1">The sequence shown here is derived from an EMBL/GenBank/DDBJ whole genome shotgun (WGS) entry which is preliminary data.</text>
</comment>
<dbReference type="EMBL" id="BBTG02000012">
    <property type="protein sequence ID" value="GAO14729.1"/>
    <property type="molecule type" value="Genomic_DNA"/>
</dbReference>
<accession>A0A1B5KUY9</accession>